<evidence type="ECO:0000259" key="1">
    <source>
        <dbReference type="PROSITE" id="PS50943"/>
    </source>
</evidence>
<dbReference type="SMART" id="SM00530">
    <property type="entry name" value="HTH_XRE"/>
    <property type="match status" value="1"/>
</dbReference>
<organism evidence="2 3">
    <name type="scientific">Microvirga terricola</name>
    <dbReference type="NCBI Taxonomy" id="2719797"/>
    <lineage>
        <taxon>Bacteria</taxon>
        <taxon>Pseudomonadati</taxon>
        <taxon>Pseudomonadota</taxon>
        <taxon>Alphaproteobacteria</taxon>
        <taxon>Hyphomicrobiales</taxon>
        <taxon>Methylobacteriaceae</taxon>
        <taxon>Microvirga</taxon>
    </lineage>
</organism>
<dbReference type="RefSeq" id="WP_167672353.1">
    <property type="nucleotide sequence ID" value="NZ_JAATJS010000002.1"/>
</dbReference>
<evidence type="ECO:0000313" key="2">
    <source>
        <dbReference type="EMBL" id="NIX76477.1"/>
    </source>
</evidence>
<sequence length="123" mass="13532">MSKAHFPAKVPSSADRRIGQRIRLRRLDLGMSQERLAETLGLTFQQVQKYENGKNRVSAGRLQEIARALGVSVTFFYDDEDLPPIGQGTPYSVSLLRAFGAIAHPDLRRQALAVVQAIAGVKA</sequence>
<dbReference type="InterPro" id="IPR010982">
    <property type="entry name" value="Lambda_DNA-bd_dom_sf"/>
</dbReference>
<dbReference type="PANTHER" id="PTHR43236:SF1">
    <property type="entry name" value="BLL7220 PROTEIN"/>
    <property type="match status" value="1"/>
</dbReference>
<keyword evidence="3" id="KW-1185">Reference proteome</keyword>
<dbReference type="Pfam" id="PF01381">
    <property type="entry name" value="HTH_3"/>
    <property type="match status" value="1"/>
</dbReference>
<dbReference type="PANTHER" id="PTHR43236">
    <property type="entry name" value="ANTITOXIN HIGA1"/>
    <property type="match status" value="1"/>
</dbReference>
<dbReference type="EMBL" id="JAATJS010000002">
    <property type="protein sequence ID" value="NIX76477.1"/>
    <property type="molecule type" value="Genomic_DNA"/>
</dbReference>
<evidence type="ECO:0000313" key="3">
    <source>
        <dbReference type="Proteomes" id="UP000707352"/>
    </source>
</evidence>
<dbReference type="Proteomes" id="UP000707352">
    <property type="component" value="Unassembled WGS sequence"/>
</dbReference>
<reference evidence="2 3" key="1">
    <citation type="submission" date="2020-03" db="EMBL/GenBank/DDBJ databases">
        <title>The genome sequence of Microvirga sp. c23x22.</title>
        <authorList>
            <person name="Zhang X."/>
        </authorList>
    </citation>
    <scope>NUCLEOTIDE SEQUENCE [LARGE SCALE GENOMIC DNA]</scope>
    <source>
        <strain evidence="3">c23x22</strain>
    </source>
</reference>
<dbReference type="SUPFAM" id="SSF47413">
    <property type="entry name" value="lambda repressor-like DNA-binding domains"/>
    <property type="match status" value="1"/>
</dbReference>
<gene>
    <name evidence="2" type="ORF">HB375_07575</name>
</gene>
<protein>
    <submittedName>
        <fullName evidence="2">Helix-turn-helix domain-containing protein</fullName>
    </submittedName>
</protein>
<dbReference type="CDD" id="cd00093">
    <property type="entry name" value="HTH_XRE"/>
    <property type="match status" value="1"/>
</dbReference>
<dbReference type="InterPro" id="IPR001387">
    <property type="entry name" value="Cro/C1-type_HTH"/>
</dbReference>
<dbReference type="PROSITE" id="PS50943">
    <property type="entry name" value="HTH_CROC1"/>
    <property type="match status" value="1"/>
</dbReference>
<accession>A0ABX0V9Z2</accession>
<name>A0ABX0V9Z2_9HYPH</name>
<comment type="caution">
    <text evidence="2">The sequence shown here is derived from an EMBL/GenBank/DDBJ whole genome shotgun (WGS) entry which is preliminary data.</text>
</comment>
<dbReference type="Gene3D" id="1.10.260.40">
    <property type="entry name" value="lambda repressor-like DNA-binding domains"/>
    <property type="match status" value="1"/>
</dbReference>
<feature type="domain" description="HTH cro/C1-type" evidence="1">
    <location>
        <begin position="22"/>
        <end position="76"/>
    </location>
</feature>
<dbReference type="InterPro" id="IPR052345">
    <property type="entry name" value="Rad_response_metalloprotease"/>
</dbReference>
<proteinExistence type="predicted"/>